<evidence type="ECO:0000313" key="2">
    <source>
        <dbReference type="EMBL" id="EPX76598.1"/>
    </source>
</evidence>
<dbReference type="Pfam" id="PF18014">
    <property type="entry name" value="Acetyltransf_18"/>
    <property type="match status" value="1"/>
</dbReference>
<dbReference type="CDD" id="cd04301">
    <property type="entry name" value="NAT_SF"/>
    <property type="match status" value="1"/>
</dbReference>
<dbReference type="Proteomes" id="UP000015347">
    <property type="component" value="Unassembled WGS sequence"/>
</dbReference>
<protein>
    <submittedName>
        <fullName evidence="2">GCN5-related protein N-acetyltransferase</fullName>
    </submittedName>
</protein>
<dbReference type="PANTHER" id="PTHR47237">
    <property type="entry name" value="SLL0310 PROTEIN"/>
    <property type="match status" value="1"/>
</dbReference>
<dbReference type="HOGENOM" id="CLU_054109_0_0_5"/>
<comment type="caution">
    <text evidence="2">The sequence shown here is derived from an EMBL/GenBank/DDBJ whole genome shotgun (WGS) entry which is preliminary data.</text>
</comment>
<evidence type="ECO:0000313" key="3">
    <source>
        <dbReference type="Proteomes" id="UP000015347"/>
    </source>
</evidence>
<dbReference type="InterPro" id="IPR000182">
    <property type="entry name" value="GNAT_dom"/>
</dbReference>
<name>S9QAH4_9RHOB</name>
<dbReference type="InterPro" id="IPR016181">
    <property type="entry name" value="Acyl_CoA_acyltransferase"/>
</dbReference>
<keyword evidence="2" id="KW-0808">Transferase</keyword>
<organism evidence="2 3">
    <name type="scientific">Salipiger mucosus DSM 16094</name>
    <dbReference type="NCBI Taxonomy" id="1123237"/>
    <lineage>
        <taxon>Bacteria</taxon>
        <taxon>Pseudomonadati</taxon>
        <taxon>Pseudomonadota</taxon>
        <taxon>Alphaproteobacteria</taxon>
        <taxon>Rhodobacterales</taxon>
        <taxon>Roseobacteraceae</taxon>
        <taxon>Salipiger</taxon>
    </lineage>
</organism>
<dbReference type="PROSITE" id="PS51186">
    <property type="entry name" value="GNAT"/>
    <property type="match status" value="1"/>
</dbReference>
<dbReference type="eggNOG" id="COG0454">
    <property type="taxonomic scope" value="Bacteria"/>
</dbReference>
<dbReference type="SUPFAM" id="SSF55729">
    <property type="entry name" value="Acyl-CoA N-acyltransferases (Nat)"/>
    <property type="match status" value="1"/>
</dbReference>
<sequence length="279" mass="29584">MTDPVIRTMSRAELDTVLSWAGAEGWNPGLGDAGAFHAADPNGFLLAEVEGTPAASLSIVRFGDETAFLGLYICGPEFRGQGIGYALWQAGMERLAPRTTGLDGVPDQQANYARSGFTLSHRSLRFSGPLAPEGTDRTEPLGPEYMEAALALDRTVTGFDRTRFMRNWLTGDATRTARVLIRDGSLAALGVLRRCVSGFKIGPLFAEDRAAAEAMLDALAAQAGGAPVSLDVPAPNTAAMALAEARGLTTDFETARMWRGPAPVQDLDSTFGVTTFELG</sequence>
<gene>
    <name evidence="2" type="ORF">Salmuc_00430</name>
</gene>
<reference evidence="3" key="1">
    <citation type="journal article" date="2014" name="Stand. Genomic Sci.">
        <title>Genome sequence of the exopolysaccharide-producing Salipiger mucosus type strain (DSM 16094(T)), a moderately halophilic member of the Roseobacter clade.</title>
        <authorList>
            <person name="Riedel T."/>
            <person name="Spring S."/>
            <person name="Fiebig A."/>
            <person name="Petersen J."/>
            <person name="Kyrpides N.C."/>
            <person name="Goker M."/>
            <person name="Klenk H.P."/>
        </authorList>
    </citation>
    <scope>NUCLEOTIDE SEQUENCE [LARGE SCALE GENOMIC DNA]</scope>
    <source>
        <strain evidence="3">DSM 16094</strain>
    </source>
</reference>
<dbReference type="InterPro" id="IPR052729">
    <property type="entry name" value="Acyl/Acetyltrans_Enzymes"/>
</dbReference>
<dbReference type="RefSeq" id="WP_020039315.1">
    <property type="nucleotide sequence ID" value="NZ_KE557282.1"/>
</dbReference>
<dbReference type="STRING" id="1123237.Salmuc_00430"/>
<feature type="domain" description="N-acetyltransferase" evidence="1">
    <location>
        <begin position="4"/>
        <end position="151"/>
    </location>
</feature>
<dbReference type="GO" id="GO:0016747">
    <property type="term" value="F:acyltransferase activity, transferring groups other than amino-acyl groups"/>
    <property type="evidence" value="ECO:0007669"/>
    <property type="project" value="InterPro"/>
</dbReference>
<dbReference type="Gene3D" id="3.40.630.30">
    <property type="match status" value="1"/>
</dbReference>
<evidence type="ECO:0000259" key="1">
    <source>
        <dbReference type="PROSITE" id="PS51186"/>
    </source>
</evidence>
<keyword evidence="3" id="KW-1185">Reference proteome</keyword>
<dbReference type="InterPro" id="IPR041496">
    <property type="entry name" value="YitH/HolE_GNAT"/>
</dbReference>
<dbReference type="PANTHER" id="PTHR47237:SF1">
    <property type="entry name" value="SLL0310 PROTEIN"/>
    <property type="match status" value="1"/>
</dbReference>
<proteinExistence type="predicted"/>
<dbReference type="Gene3D" id="3.40.630.90">
    <property type="match status" value="1"/>
</dbReference>
<accession>S9QAH4</accession>
<dbReference type="EMBL" id="APVH01000046">
    <property type="protein sequence ID" value="EPX76598.1"/>
    <property type="molecule type" value="Genomic_DNA"/>
</dbReference>
<dbReference type="Pfam" id="PF00583">
    <property type="entry name" value="Acetyltransf_1"/>
    <property type="match status" value="1"/>
</dbReference>
<dbReference type="AlphaFoldDB" id="S9QAH4"/>